<evidence type="ECO:0000313" key="1">
    <source>
        <dbReference type="EMBL" id="KRR04399.1"/>
    </source>
</evidence>
<dbReference type="EMBL" id="LLXZ01000131">
    <property type="protein sequence ID" value="KRR04399.1"/>
    <property type="molecule type" value="Genomic_DNA"/>
</dbReference>
<dbReference type="Proteomes" id="UP000050863">
    <property type="component" value="Unassembled WGS sequence"/>
</dbReference>
<dbReference type="AlphaFoldDB" id="A0A0R3LEV5"/>
<reference evidence="1 2" key="1">
    <citation type="submission" date="2014-03" db="EMBL/GenBank/DDBJ databases">
        <title>Bradyrhizobium valentinum sp. nov., isolated from effective nodules of Lupinus mariae-josephae, a lupine endemic of basic-lime soils in Eastern Spain.</title>
        <authorList>
            <person name="Duran D."/>
            <person name="Rey L."/>
            <person name="Navarro A."/>
            <person name="Busquets A."/>
            <person name="Imperial J."/>
            <person name="Ruiz-Argueso T."/>
        </authorList>
    </citation>
    <scope>NUCLEOTIDE SEQUENCE [LARGE SCALE GENOMIC DNA]</scope>
    <source>
        <strain evidence="1 2">PAC68</strain>
    </source>
</reference>
<proteinExistence type="predicted"/>
<protein>
    <submittedName>
        <fullName evidence="1">Uncharacterized protein</fullName>
    </submittedName>
</protein>
<gene>
    <name evidence="1" type="ORF">CQ12_34365</name>
</gene>
<evidence type="ECO:0000313" key="2">
    <source>
        <dbReference type="Proteomes" id="UP000050863"/>
    </source>
</evidence>
<accession>A0A0R3LEV5</accession>
<sequence length="92" mass="10738">MQCKSIILSTRDKSPFKMGFASINLLQRPAYSRTDGEPQQTYFVLTNRLWEEYIAAEPNNHGKDRFYELNRAWESLLPVTVRQSTPREVADD</sequence>
<keyword evidence="2" id="KW-1185">Reference proteome</keyword>
<organism evidence="1 2">
    <name type="scientific">Bradyrhizobium jicamae</name>
    <dbReference type="NCBI Taxonomy" id="280332"/>
    <lineage>
        <taxon>Bacteria</taxon>
        <taxon>Pseudomonadati</taxon>
        <taxon>Pseudomonadota</taxon>
        <taxon>Alphaproteobacteria</taxon>
        <taxon>Hyphomicrobiales</taxon>
        <taxon>Nitrobacteraceae</taxon>
        <taxon>Bradyrhizobium</taxon>
    </lineage>
</organism>
<comment type="caution">
    <text evidence="1">The sequence shown here is derived from an EMBL/GenBank/DDBJ whole genome shotgun (WGS) entry which is preliminary data.</text>
</comment>
<name>A0A0R3LEV5_9BRAD</name>